<dbReference type="HAMAP" id="MF_02078">
    <property type="entry name" value="MurJ_MviN"/>
    <property type="match status" value="1"/>
</dbReference>
<comment type="caution">
    <text evidence="12">The sequence shown here is derived from an EMBL/GenBank/DDBJ whole genome shotgun (WGS) entry which is preliminary data.</text>
</comment>
<dbReference type="RefSeq" id="WP_381423943.1">
    <property type="nucleotide sequence ID" value="NZ_JBHSDH010000013.1"/>
</dbReference>
<keyword evidence="4 10" id="KW-0133">Cell shape</keyword>
<evidence type="ECO:0000256" key="6">
    <source>
        <dbReference type="ARBA" id="ARBA00022989"/>
    </source>
</evidence>
<keyword evidence="5 10" id="KW-0573">Peptidoglycan synthesis</keyword>
<sequence>MSLIKNTSTIAGFTIISRIFGFIRDMILARVLGAGLAADAYQLAFTFPNTFRRLFAEGAFSVAFVPMYSRMLASEDGEAAAAKFADDVLSVFVWILLIFSAIMMLAMPGVVWLLAGEFQSVPGKFDLAVFLSRVTFPYLAFISVVAMLTGLLNSRSRFAPGAIAPILFNLVLIGGITAGYYWRGNSGDDTYVVYALSAAVALSGFVQMVYLFWEVRRAGLKLHISRPRLTPEVKKLGMVILPATFGAGIYQISQFVDTFFATSLPQGSLTLLKFADRLNQMPLGIVGIALGTAILPMLSRYIQSEDKAEAQRLQSNAFEMATLLTLPAAAALAICAPAFTSAFFVAGKFTANDGAIMANITMALVAGLPAYVIVKILNPGFFARSDTRTPVITALISLTFNIGLNIWFIWGLGWGIVGLAGATALSATLNCLLLYAVLHKRGWFYFTGKLFARILRQLVAVAVMSALLWWLMDVLMPHFSGSIFEKIWSLLLLCGSGLFVYAVTGWMVGAVDRDDIVSMLRRRRNQDNAPASTE</sequence>
<evidence type="ECO:0000313" key="13">
    <source>
        <dbReference type="Proteomes" id="UP001595887"/>
    </source>
</evidence>
<dbReference type="PANTHER" id="PTHR47019:SF1">
    <property type="entry name" value="LIPID II FLIPPASE MURJ"/>
    <property type="match status" value="1"/>
</dbReference>
<feature type="transmembrane region" description="Helical" evidence="10">
    <location>
        <begin position="135"/>
        <end position="152"/>
    </location>
</feature>
<feature type="transmembrane region" description="Helical" evidence="10">
    <location>
        <begin position="356"/>
        <end position="377"/>
    </location>
</feature>
<protein>
    <recommendedName>
        <fullName evidence="10">Probable lipid II flippase MurJ</fullName>
    </recommendedName>
</protein>
<dbReference type="CDD" id="cd13123">
    <property type="entry name" value="MATE_MurJ_like"/>
    <property type="match status" value="1"/>
</dbReference>
<keyword evidence="6 10" id="KW-1133">Transmembrane helix</keyword>
<organism evidence="12 13">
    <name type="scientific">Sphingorhabdus arenilitoris</name>
    <dbReference type="NCBI Taxonomy" id="1490041"/>
    <lineage>
        <taxon>Bacteria</taxon>
        <taxon>Pseudomonadati</taxon>
        <taxon>Pseudomonadota</taxon>
        <taxon>Alphaproteobacteria</taxon>
        <taxon>Sphingomonadales</taxon>
        <taxon>Sphingomonadaceae</taxon>
        <taxon>Sphingorhabdus</taxon>
    </lineage>
</organism>
<dbReference type="InterPro" id="IPR004268">
    <property type="entry name" value="MurJ"/>
</dbReference>
<evidence type="ECO:0000256" key="2">
    <source>
        <dbReference type="ARBA" id="ARBA00022475"/>
    </source>
</evidence>
<reference evidence="13" key="1">
    <citation type="journal article" date="2019" name="Int. J. Syst. Evol. Microbiol.">
        <title>The Global Catalogue of Microorganisms (GCM) 10K type strain sequencing project: providing services to taxonomists for standard genome sequencing and annotation.</title>
        <authorList>
            <consortium name="The Broad Institute Genomics Platform"/>
            <consortium name="The Broad Institute Genome Sequencing Center for Infectious Disease"/>
            <person name="Wu L."/>
            <person name="Ma J."/>
        </authorList>
    </citation>
    <scope>NUCLEOTIDE SEQUENCE [LARGE SCALE GENOMIC DNA]</scope>
    <source>
        <strain evidence="13">CECT 8531</strain>
    </source>
</reference>
<evidence type="ECO:0000256" key="9">
    <source>
        <dbReference type="ARBA" id="ARBA00061532"/>
    </source>
</evidence>
<dbReference type="PRINTS" id="PR01806">
    <property type="entry name" value="VIRFACTRMVIN"/>
</dbReference>
<feature type="transmembrane region" description="Helical" evidence="10">
    <location>
        <begin position="194"/>
        <end position="215"/>
    </location>
</feature>
<keyword evidence="10 11" id="KW-0961">Cell wall biogenesis/degradation</keyword>
<evidence type="ECO:0000256" key="5">
    <source>
        <dbReference type="ARBA" id="ARBA00022984"/>
    </source>
</evidence>
<keyword evidence="10" id="KW-0997">Cell inner membrane</keyword>
<feature type="transmembrane region" description="Helical" evidence="10">
    <location>
        <begin position="487"/>
        <end position="511"/>
    </location>
</feature>
<feature type="transmembrane region" description="Helical" evidence="10">
    <location>
        <begin position="323"/>
        <end position="344"/>
    </location>
</feature>
<keyword evidence="3 10" id="KW-0812">Transmembrane</keyword>
<keyword evidence="2 10" id="KW-1003">Cell membrane</keyword>
<evidence type="ECO:0000256" key="1">
    <source>
        <dbReference type="ARBA" id="ARBA00004651"/>
    </source>
</evidence>
<dbReference type="EMBL" id="JBHSDH010000013">
    <property type="protein sequence ID" value="MFC4292887.1"/>
    <property type="molecule type" value="Genomic_DNA"/>
</dbReference>
<comment type="pathway">
    <text evidence="10">Cell wall biogenesis; peptidoglycan biosynthesis.</text>
</comment>
<keyword evidence="13" id="KW-1185">Reference proteome</keyword>
<evidence type="ECO:0000256" key="11">
    <source>
        <dbReference type="PIRNR" id="PIRNR002869"/>
    </source>
</evidence>
<evidence type="ECO:0000256" key="7">
    <source>
        <dbReference type="ARBA" id="ARBA00023136"/>
    </source>
</evidence>
<feature type="transmembrane region" description="Helical" evidence="10">
    <location>
        <begin position="236"/>
        <end position="261"/>
    </location>
</feature>
<dbReference type="Pfam" id="PF03023">
    <property type="entry name" value="MurJ"/>
    <property type="match status" value="1"/>
</dbReference>
<comment type="function">
    <text evidence="8 10 11">Involved in peptidoglycan biosynthesis. Transports lipid-linked peptidoglycan precursors from the inner to the outer leaflet of the cytoplasmic membrane.</text>
</comment>
<proteinExistence type="inferred from homology"/>
<dbReference type="Proteomes" id="UP001595887">
    <property type="component" value="Unassembled WGS sequence"/>
</dbReference>
<comment type="similarity">
    <text evidence="9 10 11">Belongs to the MurJ/MviN family.</text>
</comment>
<keyword evidence="7 10" id="KW-0472">Membrane</keyword>
<feature type="transmembrane region" description="Helical" evidence="10">
    <location>
        <begin position="281"/>
        <end position="302"/>
    </location>
</feature>
<feature type="transmembrane region" description="Helical" evidence="10">
    <location>
        <begin position="416"/>
        <end position="438"/>
    </location>
</feature>
<name>A0ABV8RHQ7_9SPHN</name>
<evidence type="ECO:0000256" key="10">
    <source>
        <dbReference type="HAMAP-Rule" id="MF_02078"/>
    </source>
</evidence>
<feature type="transmembrane region" description="Helical" evidence="10">
    <location>
        <begin position="450"/>
        <end position="472"/>
    </location>
</feature>
<gene>
    <name evidence="10 12" type="primary">murJ</name>
    <name evidence="12" type="ORF">ACFOWX_10725</name>
</gene>
<evidence type="ECO:0000256" key="4">
    <source>
        <dbReference type="ARBA" id="ARBA00022960"/>
    </source>
</evidence>
<dbReference type="InterPro" id="IPR051050">
    <property type="entry name" value="Lipid_II_flippase_MurJ/MviN"/>
</dbReference>
<feature type="transmembrane region" description="Helical" evidence="10">
    <location>
        <begin position="389"/>
        <end position="410"/>
    </location>
</feature>
<comment type="subcellular location">
    <subcellularLocation>
        <location evidence="10">Cell inner membrane</location>
        <topology evidence="10">Multi-pass membrane protein</topology>
    </subcellularLocation>
    <subcellularLocation>
        <location evidence="1">Cell membrane</location>
        <topology evidence="1">Multi-pass membrane protein</topology>
    </subcellularLocation>
</comment>
<dbReference type="NCBIfam" id="TIGR01695">
    <property type="entry name" value="murJ_mviN"/>
    <property type="match status" value="1"/>
</dbReference>
<dbReference type="PANTHER" id="PTHR47019">
    <property type="entry name" value="LIPID II FLIPPASE MURJ"/>
    <property type="match status" value="1"/>
</dbReference>
<dbReference type="PIRSF" id="PIRSF002869">
    <property type="entry name" value="MviN"/>
    <property type="match status" value="1"/>
</dbReference>
<keyword evidence="10 11" id="KW-0813">Transport</keyword>
<evidence type="ECO:0000256" key="8">
    <source>
        <dbReference type="ARBA" id="ARBA00060041"/>
    </source>
</evidence>
<evidence type="ECO:0000256" key="3">
    <source>
        <dbReference type="ARBA" id="ARBA00022692"/>
    </source>
</evidence>
<accession>A0ABV8RHQ7</accession>
<evidence type="ECO:0000313" key="12">
    <source>
        <dbReference type="EMBL" id="MFC4292887.1"/>
    </source>
</evidence>
<feature type="transmembrane region" description="Helical" evidence="10">
    <location>
        <begin position="89"/>
        <end position="115"/>
    </location>
</feature>
<feature type="transmembrane region" description="Helical" evidence="10">
    <location>
        <begin position="164"/>
        <end position="182"/>
    </location>
</feature>